<dbReference type="PROSITE" id="PS51257">
    <property type="entry name" value="PROKAR_LIPOPROTEIN"/>
    <property type="match status" value="1"/>
</dbReference>
<reference evidence="1 2" key="1">
    <citation type="journal article" date="2021" name="Sci. Rep.">
        <title>The distribution of antibiotic resistance genes in chicken gut microbiota commensals.</title>
        <authorList>
            <person name="Juricova H."/>
            <person name="Matiasovicova J."/>
            <person name="Kubasova T."/>
            <person name="Cejkova D."/>
            <person name="Rychlik I."/>
        </authorList>
    </citation>
    <scope>NUCLEOTIDE SEQUENCE [LARGE SCALE GENOMIC DNA]</scope>
    <source>
        <strain evidence="1 2">An801</strain>
    </source>
</reference>
<dbReference type="Proteomes" id="UP000703295">
    <property type="component" value="Unassembled WGS sequence"/>
</dbReference>
<dbReference type="EMBL" id="JACJJW010000004">
    <property type="protein sequence ID" value="MBM6757547.1"/>
    <property type="molecule type" value="Genomic_DNA"/>
</dbReference>
<keyword evidence="2" id="KW-1185">Reference proteome</keyword>
<gene>
    <name evidence="1" type="ORF">H6A31_02365</name>
</gene>
<dbReference type="RefSeq" id="WP_204474382.1">
    <property type="nucleotide sequence ID" value="NZ_JACJJW010000004.1"/>
</dbReference>
<evidence type="ECO:0008006" key="3">
    <source>
        <dbReference type="Google" id="ProtNLM"/>
    </source>
</evidence>
<name>A0ABS2ESE7_9BACE</name>
<sequence>MKKIIFLFAGLSLLSACHSGKQQPADSSGTQTVSTDSIQILHGQLIMGHETQSFTADGDSTAYWITDPSGQLETQYKAALSPEASPYTAVPAQLKVRLKGPATEGFAAEYDGVMEVVEILSVGK</sequence>
<organism evidence="1 2">
    <name type="scientific">Bacteroides mediterraneensis</name>
    <dbReference type="NCBI Taxonomy" id="1841856"/>
    <lineage>
        <taxon>Bacteria</taxon>
        <taxon>Pseudomonadati</taxon>
        <taxon>Bacteroidota</taxon>
        <taxon>Bacteroidia</taxon>
        <taxon>Bacteroidales</taxon>
        <taxon>Bacteroidaceae</taxon>
        <taxon>Bacteroides</taxon>
    </lineage>
</organism>
<evidence type="ECO:0000313" key="1">
    <source>
        <dbReference type="EMBL" id="MBM6757547.1"/>
    </source>
</evidence>
<protein>
    <recommendedName>
        <fullName evidence="3">BACON domain-containing protein</fullName>
    </recommendedName>
</protein>
<evidence type="ECO:0000313" key="2">
    <source>
        <dbReference type="Proteomes" id="UP000703295"/>
    </source>
</evidence>
<accession>A0ABS2ESE7</accession>
<proteinExistence type="predicted"/>
<comment type="caution">
    <text evidence="1">The sequence shown here is derived from an EMBL/GenBank/DDBJ whole genome shotgun (WGS) entry which is preliminary data.</text>
</comment>